<protein>
    <submittedName>
        <fullName evidence="2">Uncharacterized protein</fullName>
    </submittedName>
</protein>
<gene>
    <name evidence="2" type="ORF">FKW44_002104</name>
</gene>
<dbReference type="AlphaFoldDB" id="A0A7T8KJN1"/>
<feature type="transmembrane region" description="Helical" evidence="1">
    <location>
        <begin position="20"/>
        <end position="43"/>
    </location>
</feature>
<feature type="non-terminal residue" evidence="2">
    <location>
        <position position="52"/>
    </location>
</feature>
<dbReference type="Proteomes" id="UP000595437">
    <property type="component" value="Chromosome 2"/>
</dbReference>
<dbReference type="EMBL" id="CP045891">
    <property type="protein sequence ID" value="QQP57195.1"/>
    <property type="molecule type" value="Genomic_DNA"/>
</dbReference>
<reference evidence="3" key="1">
    <citation type="submission" date="2021-01" db="EMBL/GenBank/DDBJ databases">
        <title>Caligus Genome Assembly.</title>
        <authorList>
            <person name="Gallardo-Escarate C."/>
        </authorList>
    </citation>
    <scope>NUCLEOTIDE SEQUENCE [LARGE SCALE GENOMIC DNA]</scope>
</reference>
<keyword evidence="1" id="KW-0812">Transmembrane</keyword>
<organism evidence="2 3">
    <name type="scientific">Caligus rogercresseyi</name>
    <name type="common">Sea louse</name>
    <dbReference type="NCBI Taxonomy" id="217165"/>
    <lineage>
        <taxon>Eukaryota</taxon>
        <taxon>Metazoa</taxon>
        <taxon>Ecdysozoa</taxon>
        <taxon>Arthropoda</taxon>
        <taxon>Crustacea</taxon>
        <taxon>Multicrustacea</taxon>
        <taxon>Hexanauplia</taxon>
        <taxon>Copepoda</taxon>
        <taxon>Siphonostomatoida</taxon>
        <taxon>Caligidae</taxon>
        <taxon>Caligus</taxon>
    </lineage>
</organism>
<accession>A0A7T8KJN1</accession>
<evidence type="ECO:0000313" key="2">
    <source>
        <dbReference type="EMBL" id="QQP57195.1"/>
    </source>
</evidence>
<keyword evidence="1" id="KW-1133">Transmembrane helix</keyword>
<evidence type="ECO:0000313" key="3">
    <source>
        <dbReference type="Proteomes" id="UP000595437"/>
    </source>
</evidence>
<keyword evidence="1" id="KW-0472">Membrane</keyword>
<keyword evidence="3" id="KW-1185">Reference proteome</keyword>
<sequence>MNNPKSPSGMAKNSGEYRAFSWLMFGSDLTICQSALSSIWGCAQRIIGKTPR</sequence>
<evidence type="ECO:0000256" key="1">
    <source>
        <dbReference type="SAM" id="Phobius"/>
    </source>
</evidence>
<proteinExistence type="predicted"/>
<name>A0A7T8KJN1_CALRO</name>